<evidence type="ECO:0000256" key="9">
    <source>
        <dbReference type="RuleBase" id="RU363079"/>
    </source>
</evidence>
<keyword evidence="8 9" id="KW-0472">Membrane</keyword>
<accession>A0A835IXJ8</accession>
<feature type="signal peptide" evidence="9">
    <location>
        <begin position="1"/>
        <end position="23"/>
    </location>
</feature>
<keyword evidence="11" id="KW-1185">Reference proteome</keyword>
<dbReference type="GO" id="GO:0010008">
    <property type="term" value="C:endosome membrane"/>
    <property type="evidence" value="ECO:0007669"/>
    <property type="project" value="UniProtKB-SubCell"/>
</dbReference>
<comment type="caution">
    <text evidence="9">Lacks conserved residue(s) required for the propagation of feature annotation.</text>
</comment>
<evidence type="ECO:0000256" key="2">
    <source>
        <dbReference type="ARBA" id="ARBA00004653"/>
    </source>
</evidence>
<evidence type="ECO:0000256" key="5">
    <source>
        <dbReference type="ARBA" id="ARBA00022729"/>
    </source>
</evidence>
<dbReference type="AlphaFoldDB" id="A0A835IXJ8"/>
<evidence type="ECO:0000256" key="4">
    <source>
        <dbReference type="ARBA" id="ARBA00022692"/>
    </source>
</evidence>
<keyword evidence="7 9" id="KW-1133">Transmembrane helix</keyword>
<reference evidence="10 11" key="1">
    <citation type="submission" date="2020-10" db="EMBL/GenBank/DDBJ databases">
        <title>The Coptis chinensis genome and diversification of protoberbering-type alkaloids.</title>
        <authorList>
            <person name="Wang B."/>
            <person name="Shu S."/>
            <person name="Song C."/>
            <person name="Liu Y."/>
        </authorList>
    </citation>
    <scope>NUCLEOTIDE SEQUENCE [LARGE SCALE GENOMIC DNA]</scope>
    <source>
        <strain evidence="10">HL-2020</strain>
        <tissue evidence="10">Leaf</tissue>
    </source>
</reference>
<evidence type="ECO:0000313" key="10">
    <source>
        <dbReference type="EMBL" id="KAF9625218.1"/>
    </source>
</evidence>
<evidence type="ECO:0000256" key="6">
    <source>
        <dbReference type="ARBA" id="ARBA00022753"/>
    </source>
</evidence>
<comment type="similarity">
    <text evidence="3 9">Belongs to the nonaspanin (TM9SF) (TC 9.A.2) family.</text>
</comment>
<dbReference type="Pfam" id="PF02990">
    <property type="entry name" value="EMP70"/>
    <property type="match status" value="1"/>
</dbReference>
<proteinExistence type="inferred from homology"/>
<evidence type="ECO:0000256" key="7">
    <source>
        <dbReference type="ARBA" id="ARBA00022989"/>
    </source>
</evidence>
<dbReference type="PANTHER" id="PTHR10766">
    <property type="entry name" value="TRANSMEMBRANE 9 SUPERFAMILY PROTEIN"/>
    <property type="match status" value="1"/>
</dbReference>
<keyword evidence="4 9" id="KW-0812">Transmembrane</keyword>
<evidence type="ECO:0000256" key="1">
    <source>
        <dbReference type="ARBA" id="ARBA00004337"/>
    </source>
</evidence>
<comment type="subcellular location">
    <subcellularLocation>
        <location evidence="1">Endosome membrane</location>
        <topology evidence="1">Multi-pass membrane protein</topology>
    </subcellularLocation>
    <subcellularLocation>
        <location evidence="2">Golgi apparatus membrane</location>
        <topology evidence="2">Multi-pass membrane protein</topology>
    </subcellularLocation>
</comment>
<dbReference type="GO" id="GO:0000139">
    <property type="term" value="C:Golgi membrane"/>
    <property type="evidence" value="ECO:0007669"/>
    <property type="project" value="UniProtKB-SubCell"/>
</dbReference>
<sequence length="814" mass="92918">MAKTLLLFTILILSLSQIHLTRSDGSDHRYKLNDPVPLYANKVGPFHNPSETYRYFDLPFCIPKHLKEKKEALGEVLNGDRLVSAPYKLDFLVEKESEVVCKKKLTTEEVIQFRKAVNKDYYFQMYYDDLPIWGFIGKVDKEGKIDSSEYKYYLYRHIHFDINYNKDRVIEINVRTDPNSLVDLTEDREVEAEFMYTVKWKETSTPFDKRMDKYSSAGSLPHHLEIHWFSIINSCVTVLLLTGFLATILMRVLKNDFVKYAHDEEAVDDQEETGWKYIHGDVFRYPKSKSLFAAALGSGTQLFTLTIFIFVLALVGVFYPYNRGALFTALVVIYALTSGIAGYTATSFYCQLEGSNWMAMAGFLPFSAIYIELYYIFASVWGHRIYTIYSILFIVFIILLIVTAFITVALTYFQLAAEDHEWWWRSFLCGGSTGLFIYGYCLYYYYARSDMSGFMQTSFFFGYMACICYDPSSANNDMQLYALTLWGTLTLHKTRVGFAVSCSHSAVSTRGKASFDPDLRLVLELATDSELYELEHILFGPSYFSPLLKSVTSSKADVDYFTIGEDYEEREYFFELLESRFMYLAADARSTLRGWRPSYREILLGIRKKLSVPCSSKLSTEDLEVEIFLHLIQEYSSGETGHASQSWENSMVSNSHHGLELGLNKRKVQAVAALNFGAAELKSTIMKAGSMFTLGKVYQLLARRLSGKMLSEAANYQIKCEIIKEGGKLAALSLQPRTALLAARQGLAGAASRFLGLRTVMMLFGPMLWGTLLADVVIQMLGTDYARILRAIYAFAQIRITRTYKLASDKDQFI</sequence>
<feature type="chain" id="PRO_5033104643" description="Transmembrane 9 superfamily member" evidence="9">
    <location>
        <begin position="24"/>
        <end position="814"/>
    </location>
</feature>
<organism evidence="10 11">
    <name type="scientific">Coptis chinensis</name>
    <dbReference type="NCBI Taxonomy" id="261450"/>
    <lineage>
        <taxon>Eukaryota</taxon>
        <taxon>Viridiplantae</taxon>
        <taxon>Streptophyta</taxon>
        <taxon>Embryophyta</taxon>
        <taxon>Tracheophyta</taxon>
        <taxon>Spermatophyta</taxon>
        <taxon>Magnoliopsida</taxon>
        <taxon>Ranunculales</taxon>
        <taxon>Ranunculaceae</taxon>
        <taxon>Coptidoideae</taxon>
        <taxon>Coptis</taxon>
    </lineage>
</organism>
<dbReference type="EMBL" id="JADFTS010000001">
    <property type="protein sequence ID" value="KAF9625218.1"/>
    <property type="molecule type" value="Genomic_DNA"/>
</dbReference>
<keyword evidence="5 9" id="KW-0732">Signal</keyword>
<comment type="caution">
    <text evidence="10">The sequence shown here is derived from an EMBL/GenBank/DDBJ whole genome shotgun (WGS) entry which is preliminary data.</text>
</comment>
<feature type="transmembrane region" description="Helical" evidence="9">
    <location>
        <begin position="357"/>
        <end position="377"/>
    </location>
</feature>
<protein>
    <recommendedName>
        <fullName evidence="9">Transmembrane 9 superfamily member</fullName>
    </recommendedName>
</protein>
<feature type="transmembrane region" description="Helical" evidence="9">
    <location>
        <begin position="427"/>
        <end position="446"/>
    </location>
</feature>
<feature type="transmembrane region" description="Helical" evidence="9">
    <location>
        <begin position="291"/>
        <end position="319"/>
    </location>
</feature>
<dbReference type="Proteomes" id="UP000631114">
    <property type="component" value="Unassembled WGS sequence"/>
</dbReference>
<gene>
    <name evidence="10" type="ORF">IFM89_020804</name>
</gene>
<name>A0A835IXJ8_9MAGN</name>
<keyword evidence="6" id="KW-0967">Endosome</keyword>
<dbReference type="OrthoDB" id="1666796at2759"/>
<dbReference type="InterPro" id="IPR004240">
    <property type="entry name" value="EMP70"/>
</dbReference>
<dbReference type="GO" id="GO:0072657">
    <property type="term" value="P:protein localization to membrane"/>
    <property type="evidence" value="ECO:0007669"/>
    <property type="project" value="TreeGrafter"/>
</dbReference>
<feature type="transmembrane region" description="Helical" evidence="9">
    <location>
        <begin position="325"/>
        <end position="345"/>
    </location>
</feature>
<evidence type="ECO:0000256" key="3">
    <source>
        <dbReference type="ARBA" id="ARBA00005227"/>
    </source>
</evidence>
<evidence type="ECO:0000313" key="11">
    <source>
        <dbReference type="Proteomes" id="UP000631114"/>
    </source>
</evidence>
<dbReference type="PANTHER" id="PTHR10766:SF14">
    <property type="entry name" value="TRANSMEMBRANE 9 SUPERFAMILY MEMBER 2"/>
    <property type="match status" value="1"/>
</dbReference>
<feature type="transmembrane region" description="Helical" evidence="9">
    <location>
        <begin position="389"/>
        <end position="415"/>
    </location>
</feature>
<evidence type="ECO:0000256" key="8">
    <source>
        <dbReference type="ARBA" id="ARBA00023136"/>
    </source>
</evidence>
<feature type="transmembrane region" description="Helical" evidence="9">
    <location>
        <begin position="226"/>
        <end position="249"/>
    </location>
</feature>